<keyword evidence="2" id="KW-0472">Membrane</keyword>
<evidence type="ECO:0000256" key="1">
    <source>
        <dbReference type="SAM" id="MobiDB-lite"/>
    </source>
</evidence>
<feature type="compositionally biased region" description="Basic and acidic residues" evidence="1">
    <location>
        <begin position="1"/>
        <end position="13"/>
    </location>
</feature>
<keyword evidence="4" id="KW-1185">Reference proteome</keyword>
<reference evidence="4" key="1">
    <citation type="submission" date="2013-02" db="EMBL/GenBank/DDBJ databases">
        <authorList>
            <person name="Hughes D."/>
        </authorList>
    </citation>
    <scope>NUCLEOTIDE SEQUENCE</scope>
    <source>
        <strain>Durham</strain>
        <strain evidence="4">NC isolate 2 -- Noor lab</strain>
    </source>
</reference>
<dbReference type="EMBL" id="CAQQ02072944">
    <property type="status" value="NOT_ANNOTATED_CDS"/>
    <property type="molecule type" value="Genomic_DNA"/>
</dbReference>
<proteinExistence type="predicted"/>
<evidence type="ECO:0000313" key="3">
    <source>
        <dbReference type="EnsemblMetazoa" id="MESCA001872-PA"/>
    </source>
</evidence>
<dbReference type="EnsemblMetazoa" id="MESCA001872-RA">
    <property type="protein sequence ID" value="MESCA001872-PA"/>
    <property type="gene ID" value="MESCA001872"/>
</dbReference>
<keyword evidence="2" id="KW-1133">Transmembrane helix</keyword>
<dbReference type="EMBL" id="CAQQ02072943">
    <property type="status" value="NOT_ANNOTATED_CDS"/>
    <property type="molecule type" value="Genomic_DNA"/>
</dbReference>
<reference evidence="3" key="2">
    <citation type="submission" date="2015-06" db="UniProtKB">
        <authorList>
            <consortium name="EnsemblMetazoa"/>
        </authorList>
    </citation>
    <scope>IDENTIFICATION</scope>
</reference>
<feature type="region of interest" description="Disordered" evidence="1">
    <location>
        <begin position="1"/>
        <end position="40"/>
    </location>
</feature>
<name>T1GEV1_MEGSC</name>
<protein>
    <submittedName>
        <fullName evidence="3">Uncharacterized protein</fullName>
    </submittedName>
</protein>
<dbReference type="AlphaFoldDB" id="T1GEV1"/>
<dbReference type="STRING" id="36166.T1GEV1"/>
<accession>T1GEV1</accession>
<evidence type="ECO:0000313" key="4">
    <source>
        <dbReference type="Proteomes" id="UP000015102"/>
    </source>
</evidence>
<keyword evidence="2" id="KW-0812">Transmembrane</keyword>
<sequence length="143" mass="16599">MNHEVSHDKHEEEQVTNTSSIALREQFPNKRKKSDDATRNASKFSLDISKKMRKPGFGLGLNRNHYFIFGFLLGLVLSFYIPENVWDLVQSECPQLALENNLIEKFGEDFEPHLNLINKPLAAKKPKPTRAYNHRHCLLRLIN</sequence>
<dbReference type="HOGENOM" id="CLU_1808409_0_0_1"/>
<dbReference type="Proteomes" id="UP000015102">
    <property type="component" value="Unassembled WGS sequence"/>
</dbReference>
<organism evidence="3 4">
    <name type="scientific">Megaselia scalaris</name>
    <name type="common">Humpbacked fly</name>
    <name type="synonym">Phora scalaris</name>
    <dbReference type="NCBI Taxonomy" id="36166"/>
    <lineage>
        <taxon>Eukaryota</taxon>
        <taxon>Metazoa</taxon>
        <taxon>Ecdysozoa</taxon>
        <taxon>Arthropoda</taxon>
        <taxon>Hexapoda</taxon>
        <taxon>Insecta</taxon>
        <taxon>Pterygota</taxon>
        <taxon>Neoptera</taxon>
        <taxon>Endopterygota</taxon>
        <taxon>Diptera</taxon>
        <taxon>Brachycera</taxon>
        <taxon>Muscomorpha</taxon>
        <taxon>Platypezoidea</taxon>
        <taxon>Phoridae</taxon>
        <taxon>Megaseliini</taxon>
        <taxon>Megaselia</taxon>
    </lineage>
</organism>
<evidence type="ECO:0000256" key="2">
    <source>
        <dbReference type="SAM" id="Phobius"/>
    </source>
</evidence>
<feature type="transmembrane region" description="Helical" evidence="2">
    <location>
        <begin position="61"/>
        <end position="81"/>
    </location>
</feature>